<keyword evidence="1" id="KW-0472">Membrane</keyword>
<accession>A0AAW1NGM0</accession>
<keyword evidence="1" id="KW-1133">Transmembrane helix</keyword>
<gene>
    <name evidence="2" type="ORF">RND81_01G055100</name>
</gene>
<reference evidence="2" key="1">
    <citation type="submission" date="2024-03" db="EMBL/GenBank/DDBJ databases">
        <title>WGS assembly of Saponaria officinalis var. Norfolk2.</title>
        <authorList>
            <person name="Jenkins J."/>
            <person name="Shu S."/>
            <person name="Grimwood J."/>
            <person name="Barry K."/>
            <person name="Goodstein D."/>
            <person name="Schmutz J."/>
            <person name="Leebens-Mack J."/>
            <person name="Osbourn A."/>
        </authorList>
    </citation>
    <scope>NUCLEOTIDE SEQUENCE [LARGE SCALE GENOMIC DNA]</scope>
    <source>
        <strain evidence="2">JIC</strain>
    </source>
</reference>
<comment type="caution">
    <text evidence="2">The sequence shown here is derived from an EMBL/GenBank/DDBJ whole genome shotgun (WGS) entry which is preliminary data.</text>
</comment>
<organism evidence="2 3">
    <name type="scientific">Saponaria officinalis</name>
    <name type="common">Common soapwort</name>
    <name type="synonym">Lychnis saponaria</name>
    <dbReference type="NCBI Taxonomy" id="3572"/>
    <lineage>
        <taxon>Eukaryota</taxon>
        <taxon>Viridiplantae</taxon>
        <taxon>Streptophyta</taxon>
        <taxon>Embryophyta</taxon>
        <taxon>Tracheophyta</taxon>
        <taxon>Spermatophyta</taxon>
        <taxon>Magnoliopsida</taxon>
        <taxon>eudicotyledons</taxon>
        <taxon>Gunneridae</taxon>
        <taxon>Pentapetalae</taxon>
        <taxon>Caryophyllales</taxon>
        <taxon>Caryophyllaceae</taxon>
        <taxon>Caryophylleae</taxon>
        <taxon>Saponaria</taxon>
    </lineage>
</organism>
<dbReference type="Proteomes" id="UP001443914">
    <property type="component" value="Unassembled WGS sequence"/>
</dbReference>
<dbReference type="AlphaFoldDB" id="A0AAW1NGM0"/>
<sequence length="147" mass="17232">MFSPFMVFFCFRCLVSRSERSVPVYRWCPSPSLGAFVFVFVFVFVFLFAFSSLMSQKMRKIGIVINRYMVLHILSDSWLQSITSEEIDTRQGRFGDPLMDESLLRPTDDGDSVEVDQSLNKNLFPMVVIVLYPFEFGICYRCRMTFY</sequence>
<evidence type="ECO:0000256" key="1">
    <source>
        <dbReference type="SAM" id="Phobius"/>
    </source>
</evidence>
<evidence type="ECO:0000313" key="2">
    <source>
        <dbReference type="EMBL" id="KAK9755853.1"/>
    </source>
</evidence>
<keyword evidence="3" id="KW-1185">Reference proteome</keyword>
<dbReference type="EMBL" id="JBDFQZ010000001">
    <property type="protein sequence ID" value="KAK9755853.1"/>
    <property type="molecule type" value="Genomic_DNA"/>
</dbReference>
<feature type="transmembrane region" description="Helical" evidence="1">
    <location>
        <begin position="30"/>
        <end position="50"/>
    </location>
</feature>
<protein>
    <submittedName>
        <fullName evidence="2">Uncharacterized protein</fullName>
    </submittedName>
</protein>
<proteinExistence type="predicted"/>
<keyword evidence="1" id="KW-0812">Transmembrane</keyword>
<name>A0AAW1NGM0_SAPOF</name>
<evidence type="ECO:0000313" key="3">
    <source>
        <dbReference type="Proteomes" id="UP001443914"/>
    </source>
</evidence>